<name>A0A1H4NVB3_9PSED</name>
<feature type="domain" description="Glycosyltransferase 2-like" evidence="9">
    <location>
        <begin position="147"/>
        <end position="270"/>
    </location>
</feature>
<dbReference type="Gene3D" id="3.90.550.10">
    <property type="entry name" value="Spore Coat Polysaccharide Biosynthesis Protein SpsA, Chain A"/>
    <property type="match status" value="1"/>
</dbReference>
<evidence type="ECO:0000313" key="11">
    <source>
        <dbReference type="Proteomes" id="UP000198982"/>
    </source>
</evidence>
<evidence type="ECO:0000256" key="2">
    <source>
        <dbReference type="ARBA" id="ARBA00022475"/>
    </source>
</evidence>
<dbReference type="GO" id="GO:0005886">
    <property type="term" value="C:plasma membrane"/>
    <property type="evidence" value="ECO:0007669"/>
    <property type="project" value="UniProtKB-SubCell"/>
</dbReference>
<evidence type="ECO:0000256" key="5">
    <source>
        <dbReference type="ARBA" id="ARBA00022679"/>
    </source>
</evidence>
<accession>A0A1H4NVB3</accession>
<reference evidence="11" key="1">
    <citation type="submission" date="2016-10" db="EMBL/GenBank/DDBJ databases">
        <authorList>
            <person name="Varghese N."/>
            <person name="Submissions S."/>
        </authorList>
    </citation>
    <scope>NUCLEOTIDE SEQUENCE [LARGE SCALE GENOMIC DNA]</scope>
    <source>
        <strain evidence="11">DSM 9751</strain>
    </source>
</reference>
<dbReference type="PANTHER" id="PTHR43646:SF2">
    <property type="entry name" value="GLYCOSYLTRANSFERASE 2-LIKE DOMAIN-CONTAINING PROTEIN"/>
    <property type="match status" value="1"/>
</dbReference>
<organism evidence="10 11">
    <name type="scientific">Pseudomonas saponiphila</name>
    <dbReference type="NCBI Taxonomy" id="556534"/>
    <lineage>
        <taxon>Bacteria</taxon>
        <taxon>Pseudomonadati</taxon>
        <taxon>Pseudomonadota</taxon>
        <taxon>Gammaproteobacteria</taxon>
        <taxon>Pseudomonadales</taxon>
        <taxon>Pseudomonadaceae</taxon>
        <taxon>Pseudomonas</taxon>
    </lineage>
</organism>
<feature type="transmembrane region" description="Helical" evidence="7">
    <location>
        <begin position="259"/>
        <end position="276"/>
    </location>
</feature>
<dbReference type="PANTHER" id="PTHR43646">
    <property type="entry name" value="GLYCOSYLTRANSFERASE"/>
    <property type="match status" value="1"/>
</dbReference>
<keyword evidence="2" id="KW-1003">Cell membrane</keyword>
<proteinExistence type="predicted"/>
<dbReference type="AlphaFoldDB" id="A0A1H4NVB3"/>
<keyword evidence="6 7" id="KW-0472">Membrane</keyword>
<dbReference type="RefSeq" id="WP_092314756.1">
    <property type="nucleotide sequence ID" value="NZ_FNTJ01000001.1"/>
</dbReference>
<evidence type="ECO:0000256" key="6">
    <source>
        <dbReference type="ARBA" id="ARBA00023136"/>
    </source>
</evidence>
<sequence>MQRISVIVPMYNEARHITRTLDSVILAARVAAVDYELIVVDNGSTDQGPQRARELGARVLSCPGIGIGALRNRGAAVATGDCLAFVDADIEVPGNWLQLWRQVLAANRADVLALDCAAPRCAPWFARAWQRRSLTAGRQPRPRQWLPSANLCLQRVWFERVGGFDERLRTGEDKDLGLRLHAAGARQISLPEPQVLHWGFEGSWGEWAGKERWRQGSHGQLLKAAGFNSRLLRFPLLCLACALLSGAALLALVAGRPGAAALCLLLGALAPLLLALRQGWRHRDPLFVLQLWLLHGVRLHLGAVALVQGLFNRAAVRPDRG</sequence>
<dbReference type="Pfam" id="PF13632">
    <property type="entry name" value="Glyco_trans_2_3"/>
    <property type="match status" value="1"/>
</dbReference>
<feature type="transmembrane region" description="Helical" evidence="7">
    <location>
        <begin position="231"/>
        <end position="253"/>
    </location>
</feature>
<protein>
    <submittedName>
        <fullName evidence="10">Glycosyltransferase involved in cell wall bisynthesis</fullName>
    </submittedName>
</protein>
<dbReference type="InterPro" id="IPR001173">
    <property type="entry name" value="Glyco_trans_2-like"/>
</dbReference>
<evidence type="ECO:0000259" key="9">
    <source>
        <dbReference type="Pfam" id="PF13632"/>
    </source>
</evidence>
<keyword evidence="5 10" id="KW-0808">Transferase</keyword>
<feature type="transmembrane region" description="Helical" evidence="7">
    <location>
        <begin position="288"/>
        <end position="311"/>
    </location>
</feature>
<dbReference type="Pfam" id="PF00535">
    <property type="entry name" value="Glycos_transf_2"/>
    <property type="match status" value="1"/>
</dbReference>
<evidence type="ECO:0000256" key="7">
    <source>
        <dbReference type="SAM" id="Phobius"/>
    </source>
</evidence>
<dbReference type="InterPro" id="IPR029044">
    <property type="entry name" value="Nucleotide-diphossugar_trans"/>
</dbReference>
<dbReference type="Proteomes" id="UP000198982">
    <property type="component" value="Unassembled WGS sequence"/>
</dbReference>
<keyword evidence="7" id="KW-1133">Transmembrane helix</keyword>
<feature type="domain" description="Glycosyltransferase 2-like" evidence="8">
    <location>
        <begin position="5"/>
        <end position="124"/>
    </location>
</feature>
<evidence type="ECO:0000256" key="1">
    <source>
        <dbReference type="ARBA" id="ARBA00004236"/>
    </source>
</evidence>
<evidence type="ECO:0000313" key="10">
    <source>
        <dbReference type="EMBL" id="SEB98602.1"/>
    </source>
</evidence>
<keyword evidence="7" id="KW-0812">Transmembrane</keyword>
<keyword evidence="11" id="KW-1185">Reference proteome</keyword>
<dbReference type="GO" id="GO:0016757">
    <property type="term" value="F:glycosyltransferase activity"/>
    <property type="evidence" value="ECO:0007669"/>
    <property type="project" value="UniProtKB-KW"/>
</dbReference>
<keyword evidence="3" id="KW-0997">Cell inner membrane</keyword>
<gene>
    <name evidence="10" type="ORF">SAMN05216178_3009</name>
</gene>
<evidence type="ECO:0000256" key="4">
    <source>
        <dbReference type="ARBA" id="ARBA00022676"/>
    </source>
</evidence>
<dbReference type="CDD" id="cd00761">
    <property type="entry name" value="Glyco_tranf_GTA_type"/>
    <property type="match status" value="1"/>
</dbReference>
<keyword evidence="4" id="KW-0328">Glycosyltransferase</keyword>
<dbReference type="EMBL" id="FNTJ01000001">
    <property type="protein sequence ID" value="SEB98602.1"/>
    <property type="molecule type" value="Genomic_DNA"/>
</dbReference>
<evidence type="ECO:0000259" key="8">
    <source>
        <dbReference type="Pfam" id="PF00535"/>
    </source>
</evidence>
<dbReference type="SUPFAM" id="SSF53448">
    <property type="entry name" value="Nucleotide-diphospho-sugar transferases"/>
    <property type="match status" value="1"/>
</dbReference>
<evidence type="ECO:0000256" key="3">
    <source>
        <dbReference type="ARBA" id="ARBA00022519"/>
    </source>
</evidence>
<comment type="subcellular location">
    <subcellularLocation>
        <location evidence="1">Cell membrane</location>
    </subcellularLocation>
</comment>